<keyword evidence="3" id="KW-0812">Transmembrane</keyword>
<feature type="domain" description="Trichome birefringence-like C-terminal" evidence="4">
    <location>
        <begin position="246"/>
        <end position="513"/>
    </location>
</feature>
<evidence type="ECO:0000256" key="1">
    <source>
        <dbReference type="ARBA" id="ARBA00007727"/>
    </source>
</evidence>
<comment type="caution">
    <text evidence="5">The sequence shown here is derived from an EMBL/GenBank/DDBJ whole genome shotgun (WGS) entry which is preliminary data.</text>
</comment>
<dbReference type="PANTHER" id="PTHR32285">
    <property type="entry name" value="PROTEIN TRICHOME BIREFRINGENCE-LIKE 9-RELATED"/>
    <property type="match status" value="1"/>
</dbReference>
<dbReference type="Proteomes" id="UP001491310">
    <property type="component" value="Unassembled WGS sequence"/>
</dbReference>
<protein>
    <recommendedName>
        <fullName evidence="4">Trichome birefringence-like C-terminal domain-containing protein</fullName>
    </recommendedName>
</protein>
<dbReference type="InterPro" id="IPR029962">
    <property type="entry name" value="TBL"/>
</dbReference>
<keyword evidence="3" id="KW-0472">Membrane</keyword>
<dbReference type="Pfam" id="PF13839">
    <property type="entry name" value="PC-Esterase"/>
    <property type="match status" value="1"/>
</dbReference>
<sequence>MCITRSVVRVKAVSSKEGSCTWILFNKDTQHKGKADISGRRMAEAPSDNTRRSGACARGRGWPPVTLPVLLLLLVPMMSFGGLRHQQPRQRRPHMLFGGALAASEINQDGAAGRRQYSQVADFAGYDGDASLDQPESVLHTTARIVSEGLASKEVALKTARQSSKLAPGGGPPKPLCRNYGQLPKFTGNWVDHVDPEYRGIYNQKSECPAWGFDFNCVQGERPEDRNPELIAQEYRKIFRPHECDLPKWDARGFEKCMKGRRLIFIGDSLTWQMYNSLACLLAPVTDTGMAVTWDKANTTVTGDYKGREWAPSRHILKQYWADVRLKNGAEVHVRCFGRYNGSLWDDVFAELSPLTDRDVIIVNFGAWYPRFNFNEPRAPFEAFKLDVKELFMEKLSKYPAQTYWRSNSPTHFGGATGTFTAVEEGLAGVPAKEHCEAASVGEFWFREHVVSVLKECGAACAKIRLLPIFDMTLSRHDSHHGTFGRGKESGFTDCRHFCVNVVDWWNIVLYSMMCF</sequence>
<dbReference type="InterPro" id="IPR026057">
    <property type="entry name" value="TBL_C"/>
</dbReference>
<accession>A0ABR2YMJ6</accession>
<keyword evidence="3" id="KW-1133">Transmembrane helix</keyword>
<organism evidence="5 6">
    <name type="scientific">Coccomyxa subellipsoidea</name>
    <dbReference type="NCBI Taxonomy" id="248742"/>
    <lineage>
        <taxon>Eukaryota</taxon>
        <taxon>Viridiplantae</taxon>
        <taxon>Chlorophyta</taxon>
        <taxon>core chlorophytes</taxon>
        <taxon>Trebouxiophyceae</taxon>
        <taxon>Trebouxiophyceae incertae sedis</taxon>
        <taxon>Coccomyxaceae</taxon>
        <taxon>Coccomyxa</taxon>
    </lineage>
</organism>
<feature type="region of interest" description="Disordered" evidence="2">
    <location>
        <begin position="35"/>
        <end position="56"/>
    </location>
</feature>
<evidence type="ECO:0000256" key="2">
    <source>
        <dbReference type="SAM" id="MobiDB-lite"/>
    </source>
</evidence>
<reference evidence="5 6" key="1">
    <citation type="journal article" date="2024" name="Nat. Commun.">
        <title>Phylogenomics reveals the evolutionary origins of lichenization in chlorophyte algae.</title>
        <authorList>
            <person name="Puginier C."/>
            <person name="Libourel C."/>
            <person name="Otte J."/>
            <person name="Skaloud P."/>
            <person name="Haon M."/>
            <person name="Grisel S."/>
            <person name="Petersen M."/>
            <person name="Berrin J.G."/>
            <person name="Delaux P.M."/>
            <person name="Dal Grande F."/>
            <person name="Keller J."/>
        </authorList>
    </citation>
    <scope>NUCLEOTIDE SEQUENCE [LARGE SCALE GENOMIC DNA]</scope>
    <source>
        <strain evidence="5 6">SAG 216-7</strain>
    </source>
</reference>
<evidence type="ECO:0000256" key="3">
    <source>
        <dbReference type="SAM" id="Phobius"/>
    </source>
</evidence>
<feature type="transmembrane region" description="Helical" evidence="3">
    <location>
        <begin position="65"/>
        <end position="83"/>
    </location>
</feature>
<evidence type="ECO:0000313" key="5">
    <source>
        <dbReference type="EMBL" id="KAK9908244.1"/>
    </source>
</evidence>
<gene>
    <name evidence="5" type="ORF">WJX75_004719</name>
</gene>
<evidence type="ECO:0000259" key="4">
    <source>
        <dbReference type="Pfam" id="PF13839"/>
    </source>
</evidence>
<proteinExistence type="inferred from homology"/>
<dbReference type="EMBL" id="JALJOT010000008">
    <property type="protein sequence ID" value="KAK9908244.1"/>
    <property type="molecule type" value="Genomic_DNA"/>
</dbReference>
<name>A0ABR2YMJ6_9CHLO</name>
<dbReference type="PANTHER" id="PTHR32285:SF48">
    <property type="entry name" value="PROTEIN TRICHOME BIREFRINGENCE-LIKE 19"/>
    <property type="match status" value="1"/>
</dbReference>
<keyword evidence="6" id="KW-1185">Reference proteome</keyword>
<comment type="similarity">
    <text evidence="1">Belongs to the PC-esterase family. TBL subfamily.</text>
</comment>
<evidence type="ECO:0000313" key="6">
    <source>
        <dbReference type="Proteomes" id="UP001491310"/>
    </source>
</evidence>